<reference evidence="2 3" key="1">
    <citation type="journal article" date="2018" name="Cell">
        <title>The Chara Genome: Secondary Complexity and Implications for Plant Terrestrialization.</title>
        <authorList>
            <person name="Nishiyama T."/>
            <person name="Sakayama H."/>
            <person name="Vries J.D."/>
            <person name="Buschmann H."/>
            <person name="Saint-Marcoux D."/>
            <person name="Ullrich K.K."/>
            <person name="Haas F.B."/>
            <person name="Vanderstraeten L."/>
            <person name="Becker D."/>
            <person name="Lang D."/>
            <person name="Vosolsobe S."/>
            <person name="Rombauts S."/>
            <person name="Wilhelmsson P.K.I."/>
            <person name="Janitza P."/>
            <person name="Kern R."/>
            <person name="Heyl A."/>
            <person name="Rumpler F."/>
            <person name="Villalobos L.I.A.C."/>
            <person name="Clay J.M."/>
            <person name="Skokan R."/>
            <person name="Toyoda A."/>
            <person name="Suzuki Y."/>
            <person name="Kagoshima H."/>
            <person name="Schijlen E."/>
            <person name="Tajeshwar N."/>
            <person name="Catarino B."/>
            <person name="Hetherington A.J."/>
            <person name="Saltykova A."/>
            <person name="Bonnot C."/>
            <person name="Breuninger H."/>
            <person name="Symeonidi A."/>
            <person name="Radhakrishnan G.V."/>
            <person name="Van Nieuwerburgh F."/>
            <person name="Deforce D."/>
            <person name="Chang C."/>
            <person name="Karol K.G."/>
            <person name="Hedrich R."/>
            <person name="Ulvskov P."/>
            <person name="Glockner G."/>
            <person name="Delwiche C.F."/>
            <person name="Petrasek J."/>
            <person name="Van de Peer Y."/>
            <person name="Friml J."/>
            <person name="Beilby M."/>
            <person name="Dolan L."/>
            <person name="Kohara Y."/>
            <person name="Sugano S."/>
            <person name="Fujiyama A."/>
            <person name="Delaux P.-M."/>
            <person name="Quint M."/>
            <person name="TheiBen G."/>
            <person name="Hagemann M."/>
            <person name="Harholt J."/>
            <person name="Dunand C."/>
            <person name="Zachgo S."/>
            <person name="Langdale J."/>
            <person name="Maumus F."/>
            <person name="Straeten D.V.D."/>
            <person name="Gould S.B."/>
            <person name="Rensing S.A."/>
        </authorList>
    </citation>
    <scope>NUCLEOTIDE SEQUENCE [LARGE SCALE GENOMIC DNA]</scope>
    <source>
        <strain evidence="2 3">S276</strain>
    </source>
</reference>
<feature type="compositionally biased region" description="Basic and acidic residues" evidence="1">
    <location>
        <begin position="116"/>
        <end position="157"/>
    </location>
</feature>
<comment type="caution">
    <text evidence="2">The sequence shown here is derived from an EMBL/GenBank/DDBJ whole genome shotgun (WGS) entry which is preliminary data.</text>
</comment>
<evidence type="ECO:0000256" key="1">
    <source>
        <dbReference type="SAM" id="MobiDB-lite"/>
    </source>
</evidence>
<proteinExistence type="predicted"/>
<dbReference type="Proteomes" id="UP000265515">
    <property type="component" value="Unassembled WGS sequence"/>
</dbReference>
<evidence type="ECO:0000313" key="2">
    <source>
        <dbReference type="EMBL" id="GBG83718.1"/>
    </source>
</evidence>
<gene>
    <name evidence="2" type="ORF">CBR_g37519</name>
</gene>
<name>A0A388LN21_CHABU</name>
<accession>A0A388LN21</accession>
<dbReference type="AlphaFoldDB" id="A0A388LN21"/>
<keyword evidence="3" id="KW-1185">Reference proteome</keyword>
<protein>
    <submittedName>
        <fullName evidence="2">Uncharacterized protein</fullName>
    </submittedName>
</protein>
<evidence type="ECO:0000313" key="3">
    <source>
        <dbReference type="Proteomes" id="UP000265515"/>
    </source>
</evidence>
<feature type="region of interest" description="Disordered" evidence="1">
    <location>
        <begin position="90"/>
        <end position="182"/>
    </location>
</feature>
<feature type="compositionally biased region" description="Basic residues" evidence="1">
    <location>
        <begin position="528"/>
        <end position="539"/>
    </location>
</feature>
<organism evidence="2 3">
    <name type="scientific">Chara braunii</name>
    <name type="common">Braun's stonewort</name>
    <dbReference type="NCBI Taxonomy" id="69332"/>
    <lineage>
        <taxon>Eukaryota</taxon>
        <taxon>Viridiplantae</taxon>
        <taxon>Streptophyta</taxon>
        <taxon>Charophyceae</taxon>
        <taxon>Charales</taxon>
        <taxon>Characeae</taxon>
        <taxon>Chara</taxon>
    </lineage>
</organism>
<feature type="region of interest" description="Disordered" evidence="1">
    <location>
        <begin position="523"/>
        <end position="611"/>
    </location>
</feature>
<dbReference type="Gramene" id="GBG83718">
    <property type="protein sequence ID" value="GBG83718"/>
    <property type="gene ID" value="CBR_g37519"/>
</dbReference>
<sequence>MRSCCTLQRGCVPCPAWEPLVVCESQTGGDVMEVVAEVVVRPVVGEAGVEVLTGGGVSPVVVVANLWQSYEQADQLVRKPRQRWDEGDFLYESSSSDDEDFFGSGTPAQDGDSDFDDRHPDVDDDDGFRGHDRGDGGDRPQPRSTQRDDDRALDEGAGHCCVEGNADAGSGAIASRPADGDTMDVQRAGGEHRTTSDRVRDGATDGCAGLVDGGGLRRLKRGPREQDTIASRVRRRHGGVPDIPKAAVPQFEQILVSEDSLSDHADEERMKVIDGTGRAGSDTFSMHATAPTGSSAATQESELDLGPSMRHPELKGDNGVLPVMDDKGSAHSMHQLTSAGAPALSVVATSDVRLPPPAAERETVPPTPSALDDHPNVGMEGVERQQPSIQGADAVDTVSRPSRVLTEGIADVCLGDDLPDVVVSRTPAAEHIAVALVGLECPTDSLPGTTDLLAMDSALASLPDLSTLISPGLPHVPTPNLQQPVAMESAPGAFDEFGGDTIVFATPTIFRVGRPHEVDLGKAETATRHHRGGHRSIAHRRSDSFGVPEGGCVGRADDAAGRSARPSSPPSRSEHHPVSGTSGEVTGVPATDTMDPTRQPAVGSSSTARRDRATVLPTVAFYATEGSAGGLDESRARIAGRPSAPCMGTRSIGSVDGARHTAMSEYEDRHGSALPTKSSDVHATRVAKASLSRARKKASERTASLSSPHMRSHIGQFGVAPLKDGEIAPNGAALDVGERPAGADNVCRDGAVTVGHAVAG</sequence>
<dbReference type="EMBL" id="BFEA01000448">
    <property type="protein sequence ID" value="GBG83718.1"/>
    <property type="molecule type" value="Genomic_DNA"/>
</dbReference>